<dbReference type="GO" id="GO:0016301">
    <property type="term" value="F:kinase activity"/>
    <property type="evidence" value="ECO:0007669"/>
    <property type="project" value="UniProtKB-KW"/>
</dbReference>
<evidence type="ECO:0000313" key="19">
    <source>
        <dbReference type="Proteomes" id="UP001319827"/>
    </source>
</evidence>
<dbReference type="Proteomes" id="UP001319827">
    <property type="component" value="Chromosome"/>
</dbReference>
<evidence type="ECO:0000256" key="7">
    <source>
        <dbReference type="ARBA" id="ARBA00007490"/>
    </source>
</evidence>
<keyword evidence="14" id="KW-0067">ATP-binding</keyword>
<dbReference type="EMBL" id="AP024355">
    <property type="protein sequence ID" value="BCR03731.1"/>
    <property type="molecule type" value="Genomic_DNA"/>
</dbReference>
<protein>
    <recommendedName>
        <fullName evidence="16">Adenosylcobinamide kinase</fullName>
        <ecNumber evidence="8">2.7.1.156</ecNumber>
        <ecNumber evidence="9">2.7.7.62</ecNumber>
    </recommendedName>
    <alternativeName>
        <fullName evidence="17">Adenosylcobinamide-phosphate guanylyltransferase</fullName>
    </alternativeName>
</protein>
<keyword evidence="15" id="KW-0342">GTP-binding</keyword>
<evidence type="ECO:0000256" key="1">
    <source>
        <dbReference type="ARBA" id="ARBA00000312"/>
    </source>
</evidence>
<evidence type="ECO:0000256" key="4">
    <source>
        <dbReference type="ARBA" id="ARBA00003889"/>
    </source>
</evidence>
<dbReference type="EC" id="2.7.1.156" evidence="8"/>
<keyword evidence="11" id="KW-0808">Transferase</keyword>
<evidence type="ECO:0000256" key="5">
    <source>
        <dbReference type="ARBA" id="ARBA00004692"/>
    </source>
</evidence>
<reference evidence="18 19" key="1">
    <citation type="journal article" date="2016" name="C (Basel)">
        <title>Selective Growth of and Electricity Production by Marine Exoelectrogenic Bacteria in Self-Aggregated Hydrogel of Microbially Reduced Graphene Oxide.</title>
        <authorList>
            <person name="Yoshida N."/>
            <person name="Goto Y."/>
            <person name="Miyata Y."/>
        </authorList>
    </citation>
    <scope>NUCLEOTIDE SEQUENCE [LARGE SCALE GENOMIC DNA]</scope>
    <source>
        <strain evidence="18 19">NIT-T3</strain>
    </source>
</reference>
<dbReference type="InterPro" id="IPR003203">
    <property type="entry name" value="CobU/CobP"/>
</dbReference>
<dbReference type="Pfam" id="PF02283">
    <property type="entry name" value="CobU"/>
    <property type="match status" value="1"/>
</dbReference>
<dbReference type="SUPFAM" id="SSF52540">
    <property type="entry name" value="P-loop containing nucleoside triphosphate hydrolases"/>
    <property type="match status" value="1"/>
</dbReference>
<proteinExistence type="inferred from homology"/>
<evidence type="ECO:0000256" key="17">
    <source>
        <dbReference type="ARBA" id="ARBA00030571"/>
    </source>
</evidence>
<evidence type="ECO:0000256" key="11">
    <source>
        <dbReference type="ARBA" id="ARBA00022679"/>
    </source>
</evidence>
<comment type="catalytic activity">
    <reaction evidence="2">
        <text>adenosylcob(III)inamide phosphate + GTP + H(+) = adenosylcob(III)inamide-GDP + diphosphate</text>
        <dbReference type="Rhea" id="RHEA:22712"/>
        <dbReference type="ChEBI" id="CHEBI:15378"/>
        <dbReference type="ChEBI" id="CHEBI:33019"/>
        <dbReference type="ChEBI" id="CHEBI:37565"/>
        <dbReference type="ChEBI" id="CHEBI:58502"/>
        <dbReference type="ChEBI" id="CHEBI:60487"/>
        <dbReference type="EC" id="2.7.7.62"/>
    </reaction>
</comment>
<comment type="catalytic activity">
    <reaction evidence="3">
        <text>adenosylcob(III)inamide + GTP = adenosylcob(III)inamide phosphate + GDP + H(+)</text>
        <dbReference type="Rhea" id="RHEA:15765"/>
        <dbReference type="ChEBI" id="CHEBI:2480"/>
        <dbReference type="ChEBI" id="CHEBI:15378"/>
        <dbReference type="ChEBI" id="CHEBI:37565"/>
        <dbReference type="ChEBI" id="CHEBI:58189"/>
        <dbReference type="ChEBI" id="CHEBI:58502"/>
        <dbReference type="EC" id="2.7.1.156"/>
    </reaction>
</comment>
<name>A0ABN6DX38_9BACT</name>
<evidence type="ECO:0000256" key="14">
    <source>
        <dbReference type="ARBA" id="ARBA00022840"/>
    </source>
</evidence>
<accession>A0ABN6DX38</accession>
<dbReference type="RefSeq" id="WP_221251184.1">
    <property type="nucleotide sequence ID" value="NZ_AP024355.1"/>
</dbReference>
<evidence type="ECO:0000256" key="10">
    <source>
        <dbReference type="ARBA" id="ARBA00022573"/>
    </source>
</evidence>
<comment type="catalytic activity">
    <reaction evidence="1">
        <text>adenosylcob(III)inamide + ATP = adenosylcob(III)inamide phosphate + ADP + H(+)</text>
        <dbReference type="Rhea" id="RHEA:15769"/>
        <dbReference type="ChEBI" id="CHEBI:2480"/>
        <dbReference type="ChEBI" id="CHEBI:15378"/>
        <dbReference type="ChEBI" id="CHEBI:30616"/>
        <dbReference type="ChEBI" id="CHEBI:58502"/>
        <dbReference type="ChEBI" id="CHEBI:456216"/>
        <dbReference type="EC" id="2.7.1.156"/>
    </reaction>
</comment>
<evidence type="ECO:0000256" key="3">
    <source>
        <dbReference type="ARBA" id="ARBA00001522"/>
    </source>
</evidence>
<keyword evidence="10" id="KW-0169">Cobalamin biosynthesis</keyword>
<evidence type="ECO:0000313" key="18">
    <source>
        <dbReference type="EMBL" id="BCR03731.1"/>
    </source>
</evidence>
<organism evidence="18 19">
    <name type="scientific">Desulfuromonas versatilis</name>
    <dbReference type="NCBI Taxonomy" id="2802975"/>
    <lineage>
        <taxon>Bacteria</taxon>
        <taxon>Pseudomonadati</taxon>
        <taxon>Thermodesulfobacteriota</taxon>
        <taxon>Desulfuromonadia</taxon>
        <taxon>Desulfuromonadales</taxon>
        <taxon>Desulfuromonadaceae</taxon>
        <taxon>Desulfuromonas</taxon>
    </lineage>
</organism>
<comment type="function">
    <text evidence="4">Catalyzes ATP-dependent phosphorylation of adenosylcobinamide and addition of GMP to adenosylcobinamide phosphate.</text>
</comment>
<evidence type="ECO:0000256" key="6">
    <source>
        <dbReference type="ARBA" id="ARBA00005159"/>
    </source>
</evidence>
<evidence type="ECO:0000256" key="12">
    <source>
        <dbReference type="ARBA" id="ARBA00022741"/>
    </source>
</evidence>
<reference evidence="18 19" key="2">
    <citation type="journal article" date="2021" name="Int. J. Syst. Evol. Microbiol.">
        <title>Isolation and Polyphasic Characterization of Desulfuromonas versatilis sp. Nov., an Electrogenic Bacteria Capable of Versatile Metabolism Isolated from a Graphene Oxide-Reducing Enrichment Culture.</title>
        <authorList>
            <person name="Xie L."/>
            <person name="Yoshida N."/>
            <person name="Ishii S."/>
            <person name="Meng L."/>
        </authorList>
    </citation>
    <scope>NUCLEOTIDE SEQUENCE [LARGE SCALE GENOMIC DNA]</scope>
    <source>
        <strain evidence="18 19">NIT-T3</strain>
    </source>
</reference>
<dbReference type="InterPro" id="IPR027417">
    <property type="entry name" value="P-loop_NTPase"/>
</dbReference>
<comment type="pathway">
    <text evidence="5">Cofactor biosynthesis; adenosylcobalamin biosynthesis; adenosylcobalamin from cob(II)yrinate a,c-diamide: step 6/7.</text>
</comment>
<evidence type="ECO:0000256" key="16">
    <source>
        <dbReference type="ARBA" id="ARBA00029570"/>
    </source>
</evidence>
<dbReference type="PANTHER" id="PTHR34848">
    <property type="match status" value="1"/>
</dbReference>
<gene>
    <name evidence="18" type="primary">cobU</name>
    <name evidence="18" type="ORF">DESUT3_08000</name>
</gene>
<evidence type="ECO:0000256" key="15">
    <source>
        <dbReference type="ARBA" id="ARBA00023134"/>
    </source>
</evidence>
<sequence>MALTFITGGTRSGKSEYAQRLAEQCPGPLLYVATAGIHDGEMAERVRLHRLARGERWQTLEEPLDLAGKLPSAAAGAGAVLIDCVTLWLTNLLLHHGEDEAQVLGEVERFIGALPLVEAPLFLVSNEIGFGIVPENRLARRFRDLAGTANQRLAAAAAEAWLVVSGIPLKLK</sequence>
<evidence type="ECO:0000256" key="13">
    <source>
        <dbReference type="ARBA" id="ARBA00022777"/>
    </source>
</evidence>
<evidence type="ECO:0000256" key="2">
    <source>
        <dbReference type="ARBA" id="ARBA00000711"/>
    </source>
</evidence>
<dbReference type="PIRSF" id="PIRSF006135">
    <property type="entry name" value="CobU"/>
    <property type="match status" value="1"/>
</dbReference>
<dbReference type="PANTHER" id="PTHR34848:SF1">
    <property type="entry name" value="BIFUNCTIONAL ADENOSYLCOBALAMIN BIOSYNTHESIS PROTEIN COBU"/>
    <property type="match status" value="1"/>
</dbReference>
<keyword evidence="12" id="KW-0547">Nucleotide-binding</keyword>
<dbReference type="EC" id="2.7.7.62" evidence="9"/>
<keyword evidence="19" id="KW-1185">Reference proteome</keyword>
<dbReference type="CDD" id="cd00544">
    <property type="entry name" value="CobU"/>
    <property type="match status" value="1"/>
</dbReference>
<comment type="similarity">
    <text evidence="7">Belongs to the CobU/CobP family.</text>
</comment>
<comment type="pathway">
    <text evidence="6">Cofactor biosynthesis; adenosylcobalamin biosynthesis; adenosylcobalamin from cob(II)yrinate a,c-diamide: step 5/7.</text>
</comment>
<evidence type="ECO:0000256" key="9">
    <source>
        <dbReference type="ARBA" id="ARBA00012523"/>
    </source>
</evidence>
<evidence type="ECO:0000256" key="8">
    <source>
        <dbReference type="ARBA" id="ARBA00012016"/>
    </source>
</evidence>
<dbReference type="Gene3D" id="3.40.50.300">
    <property type="entry name" value="P-loop containing nucleotide triphosphate hydrolases"/>
    <property type="match status" value="1"/>
</dbReference>
<dbReference type="NCBIfam" id="NF004469">
    <property type="entry name" value="PRK05800.1"/>
    <property type="match status" value="1"/>
</dbReference>
<keyword evidence="13 18" id="KW-0418">Kinase</keyword>